<dbReference type="GeneID" id="9042877"/>
<evidence type="ECO:0000259" key="3">
    <source>
        <dbReference type="Pfam" id="PF01458"/>
    </source>
</evidence>
<dbReference type="AlphaFoldDB" id="C5KPD2"/>
<evidence type="ECO:0000256" key="1">
    <source>
        <dbReference type="ARBA" id="ARBA00043967"/>
    </source>
</evidence>
<dbReference type="Proteomes" id="UP000007800">
    <property type="component" value="Unassembled WGS sequence"/>
</dbReference>
<keyword evidence="2" id="KW-0812">Transmembrane</keyword>
<keyword evidence="2" id="KW-1133">Transmembrane helix</keyword>
<feature type="non-terminal residue" evidence="4">
    <location>
        <position position="1"/>
    </location>
</feature>
<dbReference type="InterPro" id="IPR000825">
    <property type="entry name" value="SUF_FeS_clus_asmbl_SufBD_core"/>
</dbReference>
<accession>C5KPD2</accession>
<dbReference type="Pfam" id="PF01458">
    <property type="entry name" value="SUFBD_core"/>
    <property type="match status" value="1"/>
</dbReference>
<dbReference type="InParanoid" id="C5KPD2"/>
<gene>
    <name evidence="4" type="ORF">Pmar_PMAR016316</name>
</gene>
<dbReference type="PANTHER" id="PTHR30508">
    <property type="entry name" value="FES CLUSTER ASSEMBLY PROTEIN SUF"/>
    <property type="match status" value="1"/>
</dbReference>
<dbReference type="SUPFAM" id="SSF101960">
    <property type="entry name" value="Stabilizer of iron transporter SufD"/>
    <property type="match status" value="1"/>
</dbReference>
<dbReference type="RefSeq" id="XP_002781866.1">
    <property type="nucleotide sequence ID" value="XM_002781820.1"/>
</dbReference>
<feature type="domain" description="SUF system FeS cluster assembly SufBD core" evidence="3">
    <location>
        <begin position="483"/>
        <end position="519"/>
    </location>
</feature>
<protein>
    <recommendedName>
        <fullName evidence="3">SUF system FeS cluster assembly SufBD core domain-containing protein</fullName>
    </recommendedName>
</protein>
<feature type="transmembrane region" description="Helical" evidence="2">
    <location>
        <begin position="145"/>
        <end position="164"/>
    </location>
</feature>
<evidence type="ECO:0000313" key="4">
    <source>
        <dbReference type="EMBL" id="EER13661.1"/>
    </source>
</evidence>
<dbReference type="InterPro" id="IPR055346">
    <property type="entry name" value="Fe-S_cluster_assembly_SufBD"/>
</dbReference>
<reference evidence="4 5" key="1">
    <citation type="submission" date="2008-07" db="EMBL/GenBank/DDBJ databases">
        <authorList>
            <person name="El-Sayed N."/>
            <person name="Caler E."/>
            <person name="Inman J."/>
            <person name="Amedeo P."/>
            <person name="Hass B."/>
            <person name="Wortman J."/>
        </authorList>
    </citation>
    <scope>NUCLEOTIDE SEQUENCE [LARGE SCALE GENOMIC DNA]</scope>
    <source>
        <strain evidence="5">ATCC 50983 / TXsc</strain>
    </source>
</reference>
<dbReference type="EMBL" id="GG675028">
    <property type="protein sequence ID" value="EER13661.1"/>
    <property type="molecule type" value="Genomic_DNA"/>
</dbReference>
<evidence type="ECO:0000313" key="5">
    <source>
        <dbReference type="Proteomes" id="UP000007800"/>
    </source>
</evidence>
<dbReference type="OrthoDB" id="446132at2759"/>
<sequence>VIVYDCDGEIIMPCISNPSTRTSTGTWSSSLVQQQQHHHRYRQHGGGIKHIGIFLLIILCCCFYSVYNLISSYSSKSGSMLRGYQHHQQQQHAIVHPMLLDNKFLAPMDRIKVSSSIHTNNDHHPSNTIIHYTNPVITTTTNPVLYYWLGGIMMAAAILSTMLLESIKSKGKSGMIVGCRAATTAPTTTSSTDVACELPKDVYAARHAVDAIQVAPGLDLATIRKISEVNKEPDWMLHFREKAFKWWKAQDDNVPEWGDVANRMPHDIRDMLQNMSMFSRPQHLPSARPGVENILNMNLNDDNNDSIKEGGGSPAHAATAAAVDAVFDSLSIATTRRKELYDKYGIIFCSLLEAARDYPDLVHKYLGSVVPVNDNYYAALNSCVFSDDNASIKYSTAQNWHAGSKVDDDDDTWSGGVLNLVTKRGQCRVTLTNNAQQADTGTKMIHIGDNTKSISSTLPVLQTSGVDSDGADDVDYGHHDGQVIEHEASTSRVSADQLQYLMSRGLQESDVLSLLLVGFCEDVFTELPLEFAEEASAMLKERLRGTVG</sequence>
<organism evidence="5">
    <name type="scientific">Perkinsus marinus (strain ATCC 50983 / TXsc)</name>
    <dbReference type="NCBI Taxonomy" id="423536"/>
    <lineage>
        <taxon>Eukaryota</taxon>
        <taxon>Sar</taxon>
        <taxon>Alveolata</taxon>
        <taxon>Perkinsozoa</taxon>
        <taxon>Perkinsea</taxon>
        <taxon>Perkinsida</taxon>
        <taxon>Perkinsidae</taxon>
        <taxon>Perkinsus</taxon>
    </lineage>
</organism>
<feature type="transmembrane region" description="Helical" evidence="2">
    <location>
        <begin position="51"/>
        <end position="70"/>
    </location>
</feature>
<dbReference type="PANTHER" id="PTHR30508:SF1">
    <property type="entry name" value="UPF0051 PROTEIN ABCI8, CHLOROPLASTIC-RELATED"/>
    <property type="match status" value="1"/>
</dbReference>
<comment type="similarity">
    <text evidence="1">Belongs to the iron-sulfur cluster assembly SufBD family.</text>
</comment>
<name>C5KPD2_PERM5</name>
<keyword evidence="5" id="KW-1185">Reference proteome</keyword>
<proteinExistence type="inferred from homology"/>
<dbReference type="InterPro" id="IPR037284">
    <property type="entry name" value="SUF_FeS_clus_asmbl_SufBD_sf"/>
</dbReference>
<evidence type="ECO:0000256" key="2">
    <source>
        <dbReference type="SAM" id="Phobius"/>
    </source>
</evidence>
<dbReference type="GO" id="GO:0016226">
    <property type="term" value="P:iron-sulfur cluster assembly"/>
    <property type="evidence" value="ECO:0007669"/>
    <property type="project" value="InterPro"/>
</dbReference>
<keyword evidence="2" id="KW-0472">Membrane</keyword>